<dbReference type="PROSITE" id="PS50893">
    <property type="entry name" value="ABC_TRANSPORTER_2"/>
    <property type="match status" value="2"/>
</dbReference>
<keyword evidence="6 10" id="KW-0067">ATP-binding</keyword>
<evidence type="ECO:0000313" key="11">
    <source>
        <dbReference type="Proteomes" id="UP000708298"/>
    </source>
</evidence>
<accession>A0A963YUJ9</accession>
<keyword evidence="3" id="KW-0762">Sugar transport</keyword>
<dbReference type="PANTHER" id="PTHR43790">
    <property type="entry name" value="CARBOHYDRATE TRANSPORT ATP-BINDING PROTEIN MG119-RELATED"/>
    <property type="match status" value="1"/>
</dbReference>
<keyword evidence="2" id="KW-1003">Cell membrane</keyword>
<keyword evidence="11" id="KW-1185">Reference proteome</keyword>
<reference evidence="10" key="2">
    <citation type="submission" date="2021-01" db="EMBL/GenBank/DDBJ databases">
        <authorList>
            <person name="Mieszkin S."/>
            <person name="Pouder E."/>
            <person name="Alain K."/>
        </authorList>
    </citation>
    <scope>NUCLEOTIDE SEQUENCE</scope>
    <source>
        <strain evidence="10">HW T2.11</strain>
    </source>
</reference>
<keyword evidence="8" id="KW-0472">Membrane</keyword>
<keyword evidence="7" id="KW-1278">Translocase</keyword>
<keyword evidence="4" id="KW-0677">Repeat</keyword>
<dbReference type="RefSeq" id="WP_227322790.1">
    <property type="nucleotide sequence ID" value="NZ_JAESVB010000010.1"/>
</dbReference>
<dbReference type="Pfam" id="PF00005">
    <property type="entry name" value="ABC_tran"/>
    <property type="match status" value="2"/>
</dbReference>
<dbReference type="PANTHER" id="PTHR43790:SF3">
    <property type="entry name" value="D-ALLOSE IMPORT ATP-BINDING PROTEIN ALSA-RELATED"/>
    <property type="match status" value="1"/>
</dbReference>
<evidence type="ECO:0000256" key="2">
    <source>
        <dbReference type="ARBA" id="ARBA00022475"/>
    </source>
</evidence>
<reference evidence="10" key="1">
    <citation type="journal article" date="2021" name="Microorganisms">
        <title>Acidisoma silvae sp. nov. and Acidisomacellulosilytica sp. nov., Two Acidophilic Bacteria Isolated from Decaying Wood, Hydrolyzing Cellulose and Producing Poly-3-hydroxybutyrate.</title>
        <authorList>
            <person name="Mieszkin S."/>
            <person name="Pouder E."/>
            <person name="Uroz S."/>
            <person name="Simon-Colin C."/>
            <person name="Alain K."/>
        </authorList>
    </citation>
    <scope>NUCLEOTIDE SEQUENCE</scope>
    <source>
        <strain evidence="10">HW T2.11</strain>
    </source>
</reference>
<dbReference type="Gene3D" id="3.40.50.300">
    <property type="entry name" value="P-loop containing nucleotide triphosphate hydrolases"/>
    <property type="match status" value="2"/>
</dbReference>
<dbReference type="InterPro" id="IPR017871">
    <property type="entry name" value="ABC_transporter-like_CS"/>
</dbReference>
<dbReference type="InterPro" id="IPR027417">
    <property type="entry name" value="P-loop_NTPase"/>
</dbReference>
<dbReference type="Proteomes" id="UP000708298">
    <property type="component" value="Unassembled WGS sequence"/>
</dbReference>
<feature type="domain" description="ABC transporter" evidence="9">
    <location>
        <begin position="249"/>
        <end position="506"/>
    </location>
</feature>
<protein>
    <submittedName>
        <fullName evidence="10">Sugar ABC transporter ATP-binding protein</fullName>
    </submittedName>
</protein>
<dbReference type="CDD" id="cd03216">
    <property type="entry name" value="ABC_Carb_Monos_I"/>
    <property type="match status" value="1"/>
</dbReference>
<evidence type="ECO:0000256" key="4">
    <source>
        <dbReference type="ARBA" id="ARBA00022737"/>
    </source>
</evidence>
<organism evidence="10 11">
    <name type="scientific">Acidisoma silvae</name>
    <dbReference type="NCBI Taxonomy" id="2802396"/>
    <lineage>
        <taxon>Bacteria</taxon>
        <taxon>Pseudomonadati</taxon>
        <taxon>Pseudomonadota</taxon>
        <taxon>Alphaproteobacteria</taxon>
        <taxon>Acetobacterales</taxon>
        <taxon>Acidocellaceae</taxon>
        <taxon>Acidisoma</taxon>
    </lineage>
</organism>
<dbReference type="InterPro" id="IPR003593">
    <property type="entry name" value="AAA+_ATPase"/>
</dbReference>
<sequence length="506" mass="55478">MTQLLETRGVGKTFGRVTALEQMDLVLSQGEVLGLVGQNGSGKSTLLKIIGGLVQPSSGEMLLHGKPVRLRSQSDATMHGIGMVHQEQSLVPNLTVAENIFLDKPNAAKAHGLYRWNRLFDAAAAQLRKIEIDIDPRATVEDLRFAQRQQVELAKVLAVEDLVSHPPIILFDEPTSVLTPDEIRLLFRQIERLRQTAAIVFVSHRLDEILHISDRAVVMTDGCKVADEPVTALDRESLYRLMVGRQRTIRAPRAVETRPAESLTPRLDVTGLSTGRQVRPATLAVAPGEILGLLGVQSSGAEEFCRALFGAEDDVHGTIRLNGKQISVTSPAAAVQAGIGYLPANRHVEGMLKGRTLVENMALTFGLDYGHRGMIVNRRAERRVASEWITRLRVKTRSADARIDDLSGGNQQKVVLGKWLLSRRLQLLLLDHPTRGLDPGARDDLFAVIRSEAAKGLSVIFIADTIGEVLDLSDRVIVMRDGAMSAEYNLNRGDAPSEEDLVRAMV</sequence>
<dbReference type="PROSITE" id="PS00211">
    <property type="entry name" value="ABC_TRANSPORTER_1"/>
    <property type="match status" value="1"/>
</dbReference>
<name>A0A963YUJ9_9PROT</name>
<dbReference type="InterPro" id="IPR003439">
    <property type="entry name" value="ABC_transporter-like_ATP-bd"/>
</dbReference>
<evidence type="ECO:0000256" key="3">
    <source>
        <dbReference type="ARBA" id="ARBA00022597"/>
    </source>
</evidence>
<feature type="domain" description="ABC transporter" evidence="9">
    <location>
        <begin position="5"/>
        <end position="246"/>
    </location>
</feature>
<evidence type="ECO:0000256" key="1">
    <source>
        <dbReference type="ARBA" id="ARBA00022448"/>
    </source>
</evidence>
<dbReference type="EMBL" id="JAESVB010000010">
    <property type="protein sequence ID" value="MCB8877136.1"/>
    <property type="molecule type" value="Genomic_DNA"/>
</dbReference>
<comment type="caution">
    <text evidence="10">The sequence shown here is derived from an EMBL/GenBank/DDBJ whole genome shotgun (WGS) entry which is preliminary data.</text>
</comment>
<dbReference type="SUPFAM" id="SSF52540">
    <property type="entry name" value="P-loop containing nucleoside triphosphate hydrolases"/>
    <property type="match status" value="2"/>
</dbReference>
<gene>
    <name evidence="10" type="ORF">ASILVAE211_18215</name>
</gene>
<dbReference type="GO" id="GO:0005524">
    <property type="term" value="F:ATP binding"/>
    <property type="evidence" value="ECO:0007669"/>
    <property type="project" value="UniProtKB-KW"/>
</dbReference>
<evidence type="ECO:0000313" key="10">
    <source>
        <dbReference type="EMBL" id="MCB8877136.1"/>
    </source>
</evidence>
<keyword evidence="1" id="KW-0813">Transport</keyword>
<keyword evidence="5" id="KW-0547">Nucleotide-binding</keyword>
<evidence type="ECO:0000256" key="7">
    <source>
        <dbReference type="ARBA" id="ARBA00022967"/>
    </source>
</evidence>
<dbReference type="GO" id="GO:0016887">
    <property type="term" value="F:ATP hydrolysis activity"/>
    <property type="evidence" value="ECO:0007669"/>
    <property type="project" value="InterPro"/>
</dbReference>
<dbReference type="InterPro" id="IPR050107">
    <property type="entry name" value="ABC_carbohydrate_import_ATPase"/>
</dbReference>
<evidence type="ECO:0000256" key="8">
    <source>
        <dbReference type="ARBA" id="ARBA00023136"/>
    </source>
</evidence>
<evidence type="ECO:0000256" key="6">
    <source>
        <dbReference type="ARBA" id="ARBA00022840"/>
    </source>
</evidence>
<dbReference type="CDD" id="cd03215">
    <property type="entry name" value="ABC_Carb_Monos_II"/>
    <property type="match status" value="1"/>
</dbReference>
<evidence type="ECO:0000259" key="9">
    <source>
        <dbReference type="PROSITE" id="PS50893"/>
    </source>
</evidence>
<evidence type="ECO:0000256" key="5">
    <source>
        <dbReference type="ARBA" id="ARBA00022741"/>
    </source>
</evidence>
<dbReference type="AlphaFoldDB" id="A0A963YUJ9"/>
<proteinExistence type="predicted"/>
<dbReference type="SMART" id="SM00382">
    <property type="entry name" value="AAA"/>
    <property type="match status" value="2"/>
</dbReference>